<evidence type="ECO:0000313" key="3">
    <source>
        <dbReference type="EMBL" id="HIX01203.1"/>
    </source>
</evidence>
<dbReference type="AlphaFoldDB" id="A0A9D1UVL6"/>
<dbReference type="EMBL" id="DXFP01000006">
    <property type="protein sequence ID" value="HIX01203.1"/>
    <property type="molecule type" value="Genomic_DNA"/>
</dbReference>
<dbReference type="Gene3D" id="3.30.70.1950">
    <property type="match status" value="1"/>
</dbReference>
<dbReference type="Proteomes" id="UP000823963">
    <property type="component" value="Unassembled WGS sequence"/>
</dbReference>
<dbReference type="PANTHER" id="PTHR39161:SF1">
    <property type="entry name" value="ADAPTER PROTEIN MECA 1"/>
    <property type="match status" value="1"/>
</dbReference>
<feature type="region of interest" description="Disordered" evidence="2">
    <location>
        <begin position="131"/>
        <end position="150"/>
    </location>
</feature>
<accession>A0A9D1UVL6</accession>
<dbReference type="PANTHER" id="PTHR39161">
    <property type="entry name" value="ADAPTER PROTEIN MECA"/>
    <property type="match status" value="1"/>
</dbReference>
<evidence type="ECO:0000256" key="2">
    <source>
        <dbReference type="SAM" id="MobiDB-lite"/>
    </source>
</evidence>
<reference evidence="3" key="1">
    <citation type="journal article" date="2021" name="PeerJ">
        <title>Extensive microbial diversity within the chicken gut microbiome revealed by metagenomics and culture.</title>
        <authorList>
            <person name="Gilroy R."/>
            <person name="Ravi A."/>
            <person name="Getino M."/>
            <person name="Pursley I."/>
            <person name="Horton D.L."/>
            <person name="Alikhan N.F."/>
            <person name="Baker D."/>
            <person name="Gharbi K."/>
            <person name="Hall N."/>
            <person name="Watson M."/>
            <person name="Adriaenssens E.M."/>
            <person name="Foster-Nyarko E."/>
            <person name="Jarju S."/>
            <person name="Secka A."/>
            <person name="Antonio M."/>
            <person name="Oren A."/>
            <person name="Chaudhuri R.R."/>
            <person name="La Ragione R."/>
            <person name="Hildebrand F."/>
            <person name="Pallen M.J."/>
        </authorList>
    </citation>
    <scope>NUCLEOTIDE SEQUENCE</scope>
    <source>
        <strain evidence="3">6627</strain>
    </source>
</reference>
<proteinExistence type="inferred from homology"/>
<dbReference type="PIRSF" id="PIRSF029008">
    <property type="entry name" value="MecA"/>
    <property type="match status" value="1"/>
</dbReference>
<dbReference type="InterPro" id="IPR008681">
    <property type="entry name" value="Neg-reg_MecA"/>
</dbReference>
<comment type="caution">
    <text evidence="3">The sequence shown here is derived from an EMBL/GenBank/DDBJ whole genome shotgun (WGS) entry which is preliminary data.</text>
</comment>
<comment type="similarity">
    <text evidence="1">Belongs to the MecA family.</text>
</comment>
<evidence type="ECO:0000313" key="4">
    <source>
        <dbReference type="Proteomes" id="UP000823963"/>
    </source>
</evidence>
<reference evidence="3" key="2">
    <citation type="submission" date="2021-04" db="EMBL/GenBank/DDBJ databases">
        <authorList>
            <person name="Gilroy R."/>
        </authorList>
    </citation>
    <scope>NUCLEOTIDE SEQUENCE</scope>
    <source>
        <strain evidence="3">6627</strain>
    </source>
</reference>
<dbReference type="Pfam" id="PF05389">
    <property type="entry name" value="MecA"/>
    <property type="match status" value="1"/>
</dbReference>
<gene>
    <name evidence="3" type="ORF">H9861_00400</name>
</gene>
<feature type="compositionally biased region" description="Polar residues" evidence="2">
    <location>
        <begin position="141"/>
        <end position="150"/>
    </location>
</feature>
<evidence type="ECO:0000256" key="1">
    <source>
        <dbReference type="ARBA" id="ARBA00005397"/>
    </source>
</evidence>
<name>A0A9D1UVL6_9LACO</name>
<protein>
    <submittedName>
        <fullName evidence="3">Adaptor protein MecA</fullName>
    </submittedName>
</protein>
<organism evidence="3 4">
    <name type="scientific">Candidatus Ligilactobacillus excrementigallinarum</name>
    <dbReference type="NCBI Taxonomy" id="2838641"/>
    <lineage>
        <taxon>Bacteria</taxon>
        <taxon>Bacillati</taxon>
        <taxon>Bacillota</taxon>
        <taxon>Bacilli</taxon>
        <taxon>Lactobacillales</taxon>
        <taxon>Lactobacillaceae</taxon>
        <taxon>Ligilactobacillus</taxon>
    </lineage>
</organism>
<sequence>MEKEKINENTMRVTLDKEDLQEYGISVMDLISNQCDVQEFFTEILEEVDTENEFRDHGAVSFQLIPKGSGVELFITKVDPDAPEKFNLPDGADPTDNGVLLSDLTPEQIDQIGLDKDVAKILKDSITKKQKQTASKDSEATQKQAKNSQIDETVNEFAEQLYRKKQAANKTAGKSEAYSTLSELFDSHGRQWVTVFDNFQKLMMLVEANDFENLDAELYKDDDKYYLVVTTDVSVFSKEELSYLRAKFNEYGTESKMSVPVIQEQMELVCAQDALDWLKEYF</sequence>
<dbReference type="InterPro" id="IPR038471">
    <property type="entry name" value="MecA_C_sf"/>
</dbReference>